<dbReference type="RefSeq" id="WP_152711022.1">
    <property type="nucleotide sequence ID" value="NZ_VOSJ01000021.1"/>
</dbReference>
<reference evidence="1 2" key="1">
    <citation type="journal article" date="2019" name="Syst. Appl. Microbiol.">
        <title>Microvirga tunisiensis sp. nov., a root nodule symbiotic bacterium isolated from Lupinus micranthus and L. luteus grown in Northern Tunisia.</title>
        <authorList>
            <person name="Msaddak A."/>
            <person name="Rejili M."/>
            <person name="Duran D."/>
            <person name="Mars M."/>
            <person name="Palacios J.M."/>
            <person name="Ruiz-Argueso T."/>
            <person name="Rey L."/>
            <person name="Imperial J."/>
        </authorList>
    </citation>
    <scope>NUCLEOTIDE SEQUENCE [LARGE SCALE GENOMIC DNA]</scope>
    <source>
        <strain evidence="1 2">Lmie10</strain>
    </source>
</reference>
<evidence type="ECO:0000313" key="2">
    <source>
        <dbReference type="Proteomes" id="UP000403266"/>
    </source>
</evidence>
<protein>
    <submittedName>
        <fullName evidence="1">Uncharacterized protein</fullName>
    </submittedName>
</protein>
<dbReference type="AlphaFoldDB" id="A0A5N7MGC7"/>
<gene>
    <name evidence="1" type="ORF">FS320_09155</name>
</gene>
<organism evidence="1 2">
    <name type="scientific">Microvirga tunisiensis</name>
    <dbReference type="NCBI Taxonomy" id="2108360"/>
    <lineage>
        <taxon>Bacteria</taxon>
        <taxon>Pseudomonadati</taxon>
        <taxon>Pseudomonadota</taxon>
        <taxon>Alphaproteobacteria</taxon>
        <taxon>Hyphomicrobiales</taxon>
        <taxon>Methylobacteriaceae</taxon>
        <taxon>Microvirga</taxon>
    </lineage>
</organism>
<proteinExistence type="predicted"/>
<name>A0A5N7MGC7_9HYPH</name>
<keyword evidence="2" id="KW-1185">Reference proteome</keyword>
<accession>A0A5N7MGC7</accession>
<dbReference type="EMBL" id="VOSK01000022">
    <property type="protein sequence ID" value="MPR25399.1"/>
    <property type="molecule type" value="Genomic_DNA"/>
</dbReference>
<dbReference type="Proteomes" id="UP000403266">
    <property type="component" value="Unassembled WGS sequence"/>
</dbReference>
<sequence length="109" mass="11865">MLYPLTQNPNFRVLDAVGRDFASHPPSPPLPLFGPRTGQPRSAGDLALEGGFGSLSDMLCRIAEVDLSRYSQSAALRQWYYTDGSKGGLQAMINAQYKFFAPDLSVEGP</sequence>
<evidence type="ECO:0000313" key="1">
    <source>
        <dbReference type="EMBL" id="MPR25399.1"/>
    </source>
</evidence>
<comment type="caution">
    <text evidence="1">The sequence shown here is derived from an EMBL/GenBank/DDBJ whole genome shotgun (WGS) entry which is preliminary data.</text>
</comment>